<dbReference type="EMBL" id="QWGT01000132">
    <property type="protein sequence ID" value="RIJ51202.1"/>
    <property type="molecule type" value="Genomic_DNA"/>
</dbReference>
<evidence type="ECO:0000256" key="1">
    <source>
        <dbReference type="SAM" id="MobiDB-lite"/>
    </source>
</evidence>
<accession>A0A399T8K1</accession>
<evidence type="ECO:0000313" key="2">
    <source>
        <dbReference type="EMBL" id="RIJ51202.1"/>
    </source>
</evidence>
<reference evidence="2 3" key="1">
    <citation type="submission" date="2018-08" db="EMBL/GenBank/DDBJ databases">
        <title>Genome Sequence of Clavibacter michiganensis Subspecies type strains, and the Atypical Peach-Colored Strains Isolated from Tomato.</title>
        <authorList>
            <person name="Osdaghi E."/>
            <person name="Portier P."/>
            <person name="Briand M."/>
            <person name="Jacques M.-A."/>
        </authorList>
    </citation>
    <scope>NUCLEOTIDE SEQUENCE [LARGE SCALE GENOMIC DNA]</scope>
    <source>
        <strain evidence="2 3">CFBP 8615</strain>
    </source>
</reference>
<keyword evidence="3" id="KW-1185">Reference proteome</keyword>
<comment type="caution">
    <text evidence="2">The sequence shown here is derived from an EMBL/GenBank/DDBJ whole genome shotgun (WGS) entry which is preliminary data.</text>
</comment>
<sequence length="311" mass="31594">MTRIPQAPPLPFLRRHDHPPRRPRTARLVSSLVGIGLALGLAASAVPPAQALSAVSHGVGYSSGADGRWLGSYRMDDGRLGFCIDIGLAAPPGHDYTPVDDAGTTPDDRARLAYISRRWAGSTDPDTAAAGQLATWSITGLGGRDLAWYAARAGDHAGAVESRARDMLAEAASGASRSVTATATVTLGEDGRGTVRADLRADLVASGMTDVPAGSQTGTVTLDGAVFDDGSTTAQVGNGDAVPLRATGSSAALHVTASAVFSSLPYGDALDAVGDGGASQRLILARPADARAVARADAQAPSPLPFAPRVV</sequence>
<feature type="non-terminal residue" evidence="2">
    <location>
        <position position="311"/>
    </location>
</feature>
<evidence type="ECO:0008006" key="4">
    <source>
        <dbReference type="Google" id="ProtNLM"/>
    </source>
</evidence>
<organism evidence="2 3">
    <name type="scientific">Clavibacter lycopersici</name>
    <dbReference type="NCBI Taxonomy" id="2301718"/>
    <lineage>
        <taxon>Bacteria</taxon>
        <taxon>Bacillati</taxon>
        <taxon>Actinomycetota</taxon>
        <taxon>Actinomycetes</taxon>
        <taxon>Micrococcales</taxon>
        <taxon>Microbacteriaceae</taxon>
        <taxon>Clavibacter</taxon>
    </lineage>
</organism>
<dbReference type="Proteomes" id="UP000266484">
    <property type="component" value="Unassembled WGS sequence"/>
</dbReference>
<evidence type="ECO:0000313" key="3">
    <source>
        <dbReference type="Proteomes" id="UP000266484"/>
    </source>
</evidence>
<feature type="compositionally biased region" description="Pro residues" evidence="1">
    <location>
        <begin position="1"/>
        <end position="11"/>
    </location>
</feature>
<gene>
    <name evidence="2" type="ORF">DZG00_09810</name>
</gene>
<name>A0A399T8K1_9MICO</name>
<feature type="region of interest" description="Disordered" evidence="1">
    <location>
        <begin position="1"/>
        <end position="23"/>
    </location>
</feature>
<feature type="compositionally biased region" description="Basic residues" evidence="1">
    <location>
        <begin position="13"/>
        <end position="23"/>
    </location>
</feature>
<protein>
    <recommendedName>
        <fullName evidence="4">TQXA domain-containing protein</fullName>
    </recommendedName>
</protein>
<dbReference type="AlphaFoldDB" id="A0A399T8K1"/>
<dbReference type="RefSeq" id="WP_199689809.1">
    <property type="nucleotide sequence ID" value="NZ_QWGT01000132.1"/>
</dbReference>
<proteinExistence type="predicted"/>